<name>A0ABR0GGQ3_9PEZI</name>
<evidence type="ECO:0000313" key="2">
    <source>
        <dbReference type="Proteomes" id="UP001323405"/>
    </source>
</evidence>
<reference evidence="1 2" key="1">
    <citation type="journal article" date="2023" name="bioRxiv">
        <title>High-quality genome assemblies of four members of thePodospora anserinaspecies complex.</title>
        <authorList>
            <person name="Ament-Velasquez S.L."/>
            <person name="Vogan A.A."/>
            <person name="Wallerman O."/>
            <person name="Hartmann F."/>
            <person name="Gautier V."/>
            <person name="Silar P."/>
            <person name="Giraud T."/>
            <person name="Johannesson H."/>
        </authorList>
    </citation>
    <scope>NUCLEOTIDE SEQUENCE [LARGE SCALE GENOMIC DNA]</scope>
    <source>
        <strain evidence="1 2">CBS 415.72m</strain>
    </source>
</reference>
<proteinExistence type="predicted"/>
<evidence type="ECO:0000313" key="1">
    <source>
        <dbReference type="EMBL" id="KAK4654942.1"/>
    </source>
</evidence>
<comment type="caution">
    <text evidence="1">The sequence shown here is derived from an EMBL/GenBank/DDBJ whole genome shotgun (WGS) entry which is preliminary data.</text>
</comment>
<accession>A0ABR0GGQ3</accession>
<gene>
    <name evidence="1" type="ORF">QC762_406100</name>
</gene>
<protein>
    <submittedName>
        <fullName evidence="1">Uncharacterized protein</fullName>
    </submittedName>
</protein>
<sequence length="208" mass="22756">MVLKKQLRLVGSFSSAIYRDTDYGNWHSEKSWIGYDELAIVMTLMLQSNLSSPHLSYNELVYPTLALEGLNADEKQLNQSELEIAAVIPVLSVVFECHVYRQNEIAIDVLVADTIGDIVIHHRIASSELFPRNDTIRVNVTGEYCSNNNITPPELAATALFAIGDADTSVNVFAGAAGPAQTSNIQVRACSNFFVWGTHTRPTTGGSP</sequence>
<dbReference type="EMBL" id="JAFFHA010000006">
    <property type="protein sequence ID" value="KAK4654942.1"/>
    <property type="molecule type" value="Genomic_DNA"/>
</dbReference>
<dbReference type="GeneID" id="87909968"/>
<dbReference type="RefSeq" id="XP_062743917.1">
    <property type="nucleotide sequence ID" value="XM_062890061.1"/>
</dbReference>
<keyword evidence="2" id="KW-1185">Reference proteome</keyword>
<dbReference type="Proteomes" id="UP001323405">
    <property type="component" value="Unassembled WGS sequence"/>
</dbReference>
<organism evidence="1 2">
    <name type="scientific">Podospora pseudocomata</name>
    <dbReference type="NCBI Taxonomy" id="2093779"/>
    <lineage>
        <taxon>Eukaryota</taxon>
        <taxon>Fungi</taxon>
        <taxon>Dikarya</taxon>
        <taxon>Ascomycota</taxon>
        <taxon>Pezizomycotina</taxon>
        <taxon>Sordariomycetes</taxon>
        <taxon>Sordariomycetidae</taxon>
        <taxon>Sordariales</taxon>
        <taxon>Podosporaceae</taxon>
        <taxon>Podospora</taxon>
    </lineage>
</organism>